<evidence type="ECO:0000313" key="2">
    <source>
        <dbReference type="Proteomes" id="UP001162992"/>
    </source>
</evidence>
<protein>
    <submittedName>
        <fullName evidence="1">Uncharacterized protein</fullName>
    </submittedName>
</protein>
<sequence>MTKSTSRLKGRREERRYMKLKGDGGIGSARWRWRWSIMASASNTEILVPLAIGGANLGILHQVPEGHVGVYWRGGALLKTTSSPGFHLMIPFLTHYEPIQVTIQTDQVKDIPCGTKGGVMIYFEKIEVVNRLRKDHVYDTILNFGVSYDKTWIYDKIHHEINQFCSVNSLQEVYIDKFDQIDDMMKDAIQRDCTRYAPGIEIIGVRVTKATIPKSIARNYEIMEEERTKVLIAVERQKVVEKEAETQKKKAVTEAEKDAHVSKIYMEQRLMEKESNKRQQEIENEIYLSREKSLTDASYYRIVQEAVANKLRLTPEYLEMKFIESIANNSKTYFGEKIPNMILGQRLFGNVVAKISKADDDQP</sequence>
<gene>
    <name evidence="1" type="ORF">O6H91_16G070600</name>
</gene>
<name>A0ACC2BDN2_DIPCM</name>
<proteinExistence type="predicted"/>
<dbReference type="EMBL" id="CM055107">
    <property type="protein sequence ID" value="KAJ7527782.1"/>
    <property type="molecule type" value="Genomic_DNA"/>
</dbReference>
<organism evidence="1 2">
    <name type="scientific">Diphasiastrum complanatum</name>
    <name type="common">Issler's clubmoss</name>
    <name type="synonym">Lycopodium complanatum</name>
    <dbReference type="NCBI Taxonomy" id="34168"/>
    <lineage>
        <taxon>Eukaryota</taxon>
        <taxon>Viridiplantae</taxon>
        <taxon>Streptophyta</taxon>
        <taxon>Embryophyta</taxon>
        <taxon>Tracheophyta</taxon>
        <taxon>Lycopodiopsida</taxon>
        <taxon>Lycopodiales</taxon>
        <taxon>Lycopodiaceae</taxon>
        <taxon>Lycopodioideae</taxon>
        <taxon>Diphasiastrum</taxon>
    </lineage>
</organism>
<reference evidence="2" key="1">
    <citation type="journal article" date="2024" name="Proc. Natl. Acad. Sci. U.S.A.">
        <title>Extraordinary preservation of gene collinearity over three hundred million years revealed in homosporous lycophytes.</title>
        <authorList>
            <person name="Li C."/>
            <person name="Wickell D."/>
            <person name="Kuo L.Y."/>
            <person name="Chen X."/>
            <person name="Nie B."/>
            <person name="Liao X."/>
            <person name="Peng D."/>
            <person name="Ji J."/>
            <person name="Jenkins J."/>
            <person name="Williams M."/>
            <person name="Shu S."/>
            <person name="Plott C."/>
            <person name="Barry K."/>
            <person name="Rajasekar S."/>
            <person name="Grimwood J."/>
            <person name="Han X."/>
            <person name="Sun S."/>
            <person name="Hou Z."/>
            <person name="He W."/>
            <person name="Dai G."/>
            <person name="Sun C."/>
            <person name="Schmutz J."/>
            <person name="Leebens-Mack J.H."/>
            <person name="Li F.W."/>
            <person name="Wang L."/>
        </authorList>
    </citation>
    <scope>NUCLEOTIDE SEQUENCE [LARGE SCALE GENOMIC DNA]</scope>
    <source>
        <strain evidence="2">cv. PW_Plant_1</strain>
    </source>
</reference>
<evidence type="ECO:0000313" key="1">
    <source>
        <dbReference type="EMBL" id="KAJ7527782.1"/>
    </source>
</evidence>
<keyword evidence="2" id="KW-1185">Reference proteome</keyword>
<comment type="caution">
    <text evidence="1">The sequence shown here is derived from an EMBL/GenBank/DDBJ whole genome shotgun (WGS) entry which is preliminary data.</text>
</comment>
<accession>A0ACC2BDN2</accession>
<dbReference type="Proteomes" id="UP001162992">
    <property type="component" value="Chromosome 16"/>
</dbReference>